<name>A0A6P9A9F8_THRPL</name>
<organism evidence="9">
    <name type="scientific">Thrips palmi</name>
    <name type="common">Melon thrips</name>
    <dbReference type="NCBI Taxonomy" id="161013"/>
    <lineage>
        <taxon>Eukaryota</taxon>
        <taxon>Metazoa</taxon>
        <taxon>Ecdysozoa</taxon>
        <taxon>Arthropoda</taxon>
        <taxon>Hexapoda</taxon>
        <taxon>Insecta</taxon>
        <taxon>Pterygota</taxon>
        <taxon>Neoptera</taxon>
        <taxon>Paraneoptera</taxon>
        <taxon>Thysanoptera</taxon>
        <taxon>Terebrantia</taxon>
        <taxon>Thripoidea</taxon>
        <taxon>Thripidae</taxon>
        <taxon>Thrips</taxon>
    </lineage>
</organism>
<gene>
    <name evidence="8 9" type="primary">LOC117653241</name>
</gene>
<feature type="compositionally biased region" description="Acidic residues" evidence="5">
    <location>
        <begin position="104"/>
        <end position="115"/>
    </location>
</feature>
<dbReference type="CDD" id="cd09358">
    <property type="entry name" value="LIM_Mical_like"/>
    <property type="match status" value="1"/>
</dbReference>
<feature type="compositionally biased region" description="Acidic residues" evidence="5">
    <location>
        <begin position="976"/>
        <end position="990"/>
    </location>
</feature>
<feature type="region of interest" description="Disordered" evidence="5">
    <location>
        <begin position="149"/>
        <end position="551"/>
    </location>
</feature>
<evidence type="ECO:0000256" key="5">
    <source>
        <dbReference type="SAM" id="MobiDB-lite"/>
    </source>
</evidence>
<dbReference type="Proteomes" id="UP000515158">
    <property type="component" value="Unplaced"/>
</dbReference>
<dbReference type="InterPro" id="IPR001781">
    <property type="entry name" value="Znf_LIM"/>
</dbReference>
<dbReference type="KEGG" id="tpal:117653241"/>
<feature type="compositionally biased region" description="Gly residues" evidence="5">
    <location>
        <begin position="279"/>
        <end position="297"/>
    </location>
</feature>
<dbReference type="CDD" id="cd09445">
    <property type="entry name" value="LIM_Mical_like_2"/>
    <property type="match status" value="1"/>
</dbReference>
<feature type="compositionally biased region" description="Low complexity" evidence="5">
    <location>
        <begin position="170"/>
        <end position="179"/>
    </location>
</feature>
<accession>A0A6P9A9F8</accession>
<dbReference type="GeneID" id="117653241"/>
<dbReference type="Pfam" id="PF00412">
    <property type="entry name" value="LIM"/>
    <property type="match status" value="2"/>
</dbReference>
<evidence type="ECO:0000256" key="2">
    <source>
        <dbReference type="ARBA" id="ARBA00022833"/>
    </source>
</evidence>
<keyword evidence="7" id="KW-1185">Reference proteome</keyword>
<feature type="region of interest" description="Disordered" evidence="5">
    <location>
        <begin position="91"/>
        <end position="130"/>
    </location>
</feature>
<evidence type="ECO:0000313" key="9">
    <source>
        <dbReference type="RefSeq" id="XP_034254662.1"/>
    </source>
</evidence>
<dbReference type="GO" id="GO:0046872">
    <property type="term" value="F:metal ion binding"/>
    <property type="evidence" value="ECO:0007669"/>
    <property type="project" value="UniProtKB-KW"/>
</dbReference>
<feature type="region of interest" description="Disordered" evidence="5">
    <location>
        <begin position="1055"/>
        <end position="1106"/>
    </location>
</feature>
<evidence type="ECO:0000313" key="7">
    <source>
        <dbReference type="Proteomes" id="UP000515158"/>
    </source>
</evidence>
<feature type="compositionally biased region" description="Acidic residues" evidence="5">
    <location>
        <begin position="188"/>
        <end position="197"/>
    </location>
</feature>
<dbReference type="PROSITE" id="PS50023">
    <property type="entry name" value="LIM_DOMAIN_2"/>
    <property type="match status" value="2"/>
</dbReference>
<feature type="compositionally biased region" description="Basic and acidic residues" evidence="5">
    <location>
        <begin position="1068"/>
        <end position="1088"/>
    </location>
</feature>
<feature type="region of interest" description="Disordered" evidence="5">
    <location>
        <begin position="959"/>
        <end position="1037"/>
    </location>
</feature>
<evidence type="ECO:0000256" key="3">
    <source>
        <dbReference type="ARBA" id="ARBA00023038"/>
    </source>
</evidence>
<reference evidence="8 9" key="1">
    <citation type="submission" date="2025-04" db="UniProtKB">
        <authorList>
            <consortium name="RefSeq"/>
        </authorList>
    </citation>
    <scope>IDENTIFICATION</scope>
    <source>
        <tissue evidence="8 9">Total insect</tissue>
    </source>
</reference>
<feature type="region of interest" description="Disordered" evidence="5">
    <location>
        <begin position="1235"/>
        <end position="1320"/>
    </location>
</feature>
<dbReference type="PROSITE" id="PS00478">
    <property type="entry name" value="LIM_DOMAIN_1"/>
    <property type="match status" value="2"/>
</dbReference>
<feature type="region of interest" description="Disordered" evidence="5">
    <location>
        <begin position="1128"/>
        <end position="1162"/>
    </location>
</feature>
<dbReference type="RefSeq" id="XP_034254662.1">
    <property type="nucleotide sequence ID" value="XM_034398771.1"/>
</dbReference>
<evidence type="ECO:0000256" key="4">
    <source>
        <dbReference type="PROSITE-ProRule" id="PRU00125"/>
    </source>
</evidence>
<feature type="compositionally biased region" description="Basic and acidic residues" evidence="5">
    <location>
        <begin position="1257"/>
        <end position="1269"/>
    </location>
</feature>
<feature type="compositionally biased region" description="Basic and acidic residues" evidence="5">
    <location>
        <begin position="991"/>
        <end position="1034"/>
    </location>
</feature>
<keyword evidence="1 4" id="KW-0479">Metal-binding</keyword>
<feature type="compositionally biased region" description="Acidic residues" evidence="5">
    <location>
        <begin position="1288"/>
        <end position="1312"/>
    </location>
</feature>
<feature type="domain" description="LIM zinc-binding" evidence="6">
    <location>
        <begin position="1411"/>
        <end position="1471"/>
    </location>
</feature>
<feature type="compositionally biased region" description="Low complexity" evidence="5">
    <location>
        <begin position="298"/>
        <end position="307"/>
    </location>
</feature>
<feature type="compositionally biased region" description="Basic and acidic residues" evidence="5">
    <location>
        <begin position="1144"/>
        <end position="1154"/>
    </location>
</feature>
<dbReference type="OrthoDB" id="25654at2759"/>
<keyword evidence="2 4" id="KW-0862">Zinc</keyword>
<dbReference type="Gene3D" id="2.10.110.10">
    <property type="entry name" value="Cysteine Rich Protein"/>
    <property type="match status" value="2"/>
</dbReference>
<evidence type="ECO:0000313" key="8">
    <source>
        <dbReference type="RefSeq" id="XP_034254661.1"/>
    </source>
</evidence>
<dbReference type="RefSeq" id="XP_034254661.1">
    <property type="nucleotide sequence ID" value="XM_034398770.1"/>
</dbReference>
<feature type="compositionally biased region" description="Acidic residues" evidence="5">
    <location>
        <begin position="233"/>
        <end position="246"/>
    </location>
</feature>
<keyword evidence="3 4" id="KW-0440">LIM domain</keyword>
<dbReference type="SMART" id="SM00132">
    <property type="entry name" value="LIM"/>
    <property type="match status" value="2"/>
</dbReference>
<proteinExistence type="predicted"/>
<feature type="domain" description="LIM zinc-binding" evidence="6">
    <location>
        <begin position="800"/>
        <end position="860"/>
    </location>
</feature>
<protein>
    <submittedName>
        <fullName evidence="8 9">Uncharacterized protein LOC117653241 isoform X1</fullName>
    </submittedName>
</protein>
<evidence type="ECO:0000256" key="1">
    <source>
        <dbReference type="ARBA" id="ARBA00022723"/>
    </source>
</evidence>
<dbReference type="PANTHER" id="PTHR24206">
    <property type="entry name" value="OS06G0237300 PROTEIN"/>
    <property type="match status" value="1"/>
</dbReference>
<sequence>MAGVVKGVQQVVSSCPNGTTGSTANSNQCDAFSSDPDPLNGVVDNFSFSAEVNTNNDLLGLHPASTPSSDDLSLQDLIDSELALRISSGKAANDSNQDGLLLDLSEDGDESEEVNSVERRPDYVNGVNGVNGVVNGNLVSDFLDRERSHTDLTDDNDNDNAHAETDGDESLSLSKSLSSNAAPLCSGEGEELDDLDMASELGSDGPADSDFSANVPDGQAARPGLGDAVLEQAEQDTEEEADEATLAEDISLASDRSQERTGSLLDLDPLRPDSPPGCGPGAAPGSAGGGSGSGVGLVLGPTDTGPTGTAGTGTAGTSSEQQPGEDEAGEAREGEGRSTTPLGSLLAPGPCSPCSGDGLSAAATAAPPPHAQEQEQQDAEESDKSKLQDDDGGLLLQPLESPDHVPSPSPDLCVDANRDASVLSEDNSMDSSVLSAVPSGPGPDPAGFEEGFETWSTVEEAVNDTDLLAGTAGTNGQVQDEVAPQPENRASPDLDTESVSETSEKKTVSKKKKTDGTESTKKKSRKSKKSDEKENISVLTNGHGLNGHSDNKFEVVSTVNGAIIPHSNGYADHSVVEDDLSNVCVKDLKSAYASLTKTEISKDVVKDLKDIDHDIIYCGPIKNLKQTYCSEAIKECNGTRSPDTKETIATGISIRDLRRSFGDLRNCENSENGVEFTPEEDISSEGKARSLGDLRRLSRDLYRPDINNTSCSRKPIHTGVSVKALRASYCSLINLNEPPVSDSRQSFFNSEILLSPVLKSSFSKFDQLSKKTVLHVRSVDASKVQKQFNEASSTSPEAQTNCKACGKQVFVMEQIKAEKSVWHKNCFRCKECSKQLTVDIYSSNEGDIYCKPHFRELFKPKAVVEDSPEPIRRRKPELIIRENQPVELPPDVVRASDKPDLGLEELSSLNVKSRFQVFEKTDDRSLEVEKSPSNVNVKRSPSILSKLAKFQAKGMDIGVTDESLNGIPYEESSTSSEEEEDDGEGEEEDGDIVKSRRATRERPMSFSKMEDVKSRWETGSTAKKEERREERRQEIQTIRSRLFMGKQGKMKEMYEQAVKESEQPAARRGAEVRSEKAKSIKEKFERGETLVSDGEEGEDGDRKIKDEDLGVFEAGISKKSRSHFMELDASAAKTAQQTTPSRPAAKDGNKKREVLTNQSSSEVVKASDKIEDVQVETADISSKFKFFETYKAPEKQKKAFRITPPREGQVKVNYCCTESPEREVYRDPDVVRADDSIEGDELQHSMTTSKMLSIFRQMEEKAQRDDVPDGPKPLKCFTPPPDYKPESDSSEDDRSDEDDDEDDEEGDEDESDGVIRSSVKAEDEFLQAAKAAAKAKTLRAKFEHWEEQENNINSGGGNINPTLLESEHESIESTKSLRARFESLRNEAEAPKEKPRPKVNRFVEIQTSCAEFCDSCEKKVYPLEKVETGGKLFHKGCFRCMQCSCILRMESYTLNNGKLYCIPHFKQLFISKGNYDEGFGLDQHKRKWNSTMKENGDILLSGIDANGNNH</sequence>
<dbReference type="SUPFAM" id="SSF57716">
    <property type="entry name" value="Glucocorticoid receptor-like (DNA-binding domain)"/>
    <property type="match status" value="4"/>
</dbReference>
<feature type="compositionally biased region" description="Polar residues" evidence="5">
    <location>
        <begin position="424"/>
        <end position="434"/>
    </location>
</feature>
<evidence type="ECO:0000259" key="6">
    <source>
        <dbReference type="PROSITE" id="PS50023"/>
    </source>
</evidence>